<keyword evidence="3" id="KW-1185">Reference proteome</keyword>
<dbReference type="Pfam" id="PF13761">
    <property type="entry name" value="DUF4166"/>
    <property type="match status" value="1"/>
</dbReference>
<dbReference type="InterPro" id="IPR025311">
    <property type="entry name" value="DUF4166"/>
</dbReference>
<reference evidence="2 3" key="1">
    <citation type="submission" date="2019-04" db="EMBL/GenBank/DDBJ databases">
        <authorList>
            <person name="Jiang L."/>
        </authorList>
    </citation>
    <scope>NUCLEOTIDE SEQUENCE [LARGE SCALE GENOMIC DNA]</scope>
    <source>
        <strain evidence="2 3">YIM 131861</strain>
    </source>
</reference>
<gene>
    <name evidence="2" type="ORF">E6C70_04215</name>
</gene>
<dbReference type="EMBL" id="SSSN01000003">
    <property type="protein sequence ID" value="THG35873.1"/>
    <property type="molecule type" value="Genomic_DNA"/>
</dbReference>
<evidence type="ECO:0000259" key="1">
    <source>
        <dbReference type="Pfam" id="PF13761"/>
    </source>
</evidence>
<evidence type="ECO:0000313" key="2">
    <source>
        <dbReference type="EMBL" id="THG35873.1"/>
    </source>
</evidence>
<comment type="caution">
    <text evidence="2">The sequence shown here is derived from an EMBL/GenBank/DDBJ whole genome shotgun (WGS) entry which is preliminary data.</text>
</comment>
<evidence type="ECO:0000313" key="3">
    <source>
        <dbReference type="Proteomes" id="UP000307380"/>
    </source>
</evidence>
<sequence>MAGRLDTLHPRLLQYFSTIPDGFVGSGRGTFDVVGTPRRWLWPVLAMLAGGGILFPVWQTDVPFEIENRQTDDGLRARRVFHLVGGDRVMVDRMRAVAGRLVDALGTRGALRAGFDANVDDGALVLRSNAVGLRVGRAHVSLPAVIRPRVTLVERIDGSTERQHVALTIDLPVIGRIYEYSGSFDYEVRAKGEQ</sequence>
<feature type="domain" description="DUF4166" evidence="1">
    <location>
        <begin position="8"/>
        <end position="184"/>
    </location>
</feature>
<dbReference type="Proteomes" id="UP000307380">
    <property type="component" value="Unassembled WGS sequence"/>
</dbReference>
<protein>
    <submittedName>
        <fullName evidence="2">DUF4166 domain-containing protein</fullName>
    </submittedName>
</protein>
<dbReference type="OrthoDB" id="2448833at2"/>
<accession>A0A4S4FYF3</accession>
<dbReference type="AlphaFoldDB" id="A0A4S4FYF3"/>
<proteinExistence type="predicted"/>
<name>A0A4S4FYF3_9MICO</name>
<organism evidence="2 3">
    <name type="scientific">Orlajensenia flava</name>
    <dbReference type="NCBI Taxonomy" id="2565934"/>
    <lineage>
        <taxon>Bacteria</taxon>
        <taxon>Bacillati</taxon>
        <taxon>Actinomycetota</taxon>
        <taxon>Actinomycetes</taxon>
        <taxon>Micrococcales</taxon>
        <taxon>Microbacteriaceae</taxon>
        <taxon>Orlajensenia</taxon>
    </lineage>
</organism>